<protein>
    <submittedName>
        <fullName evidence="1">13816_t:CDS:1</fullName>
    </submittedName>
</protein>
<dbReference type="Proteomes" id="UP000789702">
    <property type="component" value="Unassembled WGS sequence"/>
</dbReference>
<sequence length="176" mass="20322">MADGIDNLSPQKIIVPDFKMIIDKRNAMLSNYEVLVLLREMDEKQREQAKIDPNVKFAESLKTIQFEVIQNLSSSQSPASTQTPEQIETTLDHLKKYNLTKSEKLQLINLRPQSVAELELIIEDCVDRFEMDTLREMVYIIGSNLPMPGKVVRRLESGSEFLDDESMTFIHYPMEQ</sequence>
<reference evidence="1" key="1">
    <citation type="submission" date="2021-06" db="EMBL/GenBank/DDBJ databases">
        <authorList>
            <person name="Kallberg Y."/>
            <person name="Tangrot J."/>
            <person name="Rosling A."/>
        </authorList>
    </citation>
    <scope>NUCLEOTIDE SEQUENCE</scope>
    <source>
        <strain evidence="1">IL203A</strain>
    </source>
</reference>
<proteinExistence type="predicted"/>
<dbReference type="EMBL" id="CAJVPU010012903">
    <property type="protein sequence ID" value="CAG8627777.1"/>
    <property type="molecule type" value="Genomic_DNA"/>
</dbReference>
<comment type="caution">
    <text evidence="1">The sequence shown here is derived from an EMBL/GenBank/DDBJ whole genome shotgun (WGS) entry which is preliminary data.</text>
</comment>
<evidence type="ECO:0000313" key="2">
    <source>
        <dbReference type="Proteomes" id="UP000789702"/>
    </source>
</evidence>
<keyword evidence="2" id="KW-1185">Reference proteome</keyword>
<organism evidence="1 2">
    <name type="scientific">Dentiscutata heterogama</name>
    <dbReference type="NCBI Taxonomy" id="1316150"/>
    <lineage>
        <taxon>Eukaryota</taxon>
        <taxon>Fungi</taxon>
        <taxon>Fungi incertae sedis</taxon>
        <taxon>Mucoromycota</taxon>
        <taxon>Glomeromycotina</taxon>
        <taxon>Glomeromycetes</taxon>
        <taxon>Diversisporales</taxon>
        <taxon>Gigasporaceae</taxon>
        <taxon>Dentiscutata</taxon>
    </lineage>
</organism>
<evidence type="ECO:0000313" key="1">
    <source>
        <dbReference type="EMBL" id="CAG8627777.1"/>
    </source>
</evidence>
<name>A0ACA9N3M5_9GLOM</name>
<gene>
    <name evidence="1" type="ORF">DHETER_LOCUS8279</name>
</gene>
<accession>A0ACA9N3M5</accession>